<keyword evidence="2" id="KW-1185">Reference proteome</keyword>
<evidence type="ECO:0000313" key="1">
    <source>
        <dbReference type="EMBL" id="KAH9419517.1"/>
    </source>
</evidence>
<evidence type="ECO:0000313" key="2">
    <source>
        <dbReference type="Proteomes" id="UP000887458"/>
    </source>
</evidence>
<reference evidence="1 2" key="2">
    <citation type="journal article" date="2022" name="Mol. Biol. Evol.">
        <title>Comparative Genomics Reveals Insights into the Divergent Evolution of Astigmatic Mites and Household Pest Adaptations.</title>
        <authorList>
            <person name="Xiong Q."/>
            <person name="Wan A.T."/>
            <person name="Liu X."/>
            <person name="Fung C.S."/>
            <person name="Xiao X."/>
            <person name="Malainual N."/>
            <person name="Hou J."/>
            <person name="Wang L."/>
            <person name="Wang M."/>
            <person name="Yang K.Y."/>
            <person name="Cui Y."/>
            <person name="Leung E.L."/>
            <person name="Nong W."/>
            <person name="Shin S.K."/>
            <person name="Au S.W."/>
            <person name="Jeong K.Y."/>
            <person name="Chew F.T."/>
            <person name="Hui J.H."/>
            <person name="Leung T.F."/>
            <person name="Tungtrongchitr A."/>
            <person name="Zhong N."/>
            <person name="Liu Z."/>
            <person name="Tsui S.K."/>
        </authorList>
    </citation>
    <scope>NUCLEOTIDE SEQUENCE [LARGE SCALE GENOMIC DNA]</scope>
    <source>
        <strain evidence="1">Derp</strain>
    </source>
</reference>
<name>A0ABQ8JAV1_DERPT</name>
<comment type="caution">
    <text evidence="1">The sequence shown here is derived from an EMBL/GenBank/DDBJ whole genome shotgun (WGS) entry which is preliminary data.</text>
</comment>
<dbReference type="Proteomes" id="UP000887458">
    <property type="component" value="Unassembled WGS sequence"/>
</dbReference>
<organism evidence="1 2">
    <name type="scientific">Dermatophagoides pteronyssinus</name>
    <name type="common">European house dust mite</name>
    <dbReference type="NCBI Taxonomy" id="6956"/>
    <lineage>
        <taxon>Eukaryota</taxon>
        <taxon>Metazoa</taxon>
        <taxon>Ecdysozoa</taxon>
        <taxon>Arthropoda</taxon>
        <taxon>Chelicerata</taxon>
        <taxon>Arachnida</taxon>
        <taxon>Acari</taxon>
        <taxon>Acariformes</taxon>
        <taxon>Sarcoptiformes</taxon>
        <taxon>Astigmata</taxon>
        <taxon>Psoroptidia</taxon>
        <taxon>Analgoidea</taxon>
        <taxon>Pyroglyphidae</taxon>
        <taxon>Dermatophagoidinae</taxon>
        <taxon>Dermatophagoides</taxon>
    </lineage>
</organism>
<reference evidence="1 2" key="1">
    <citation type="journal article" date="2018" name="J. Allergy Clin. Immunol.">
        <title>High-quality assembly of Dermatophagoides pteronyssinus genome and transcriptome reveals a wide range of novel allergens.</title>
        <authorList>
            <person name="Liu X.Y."/>
            <person name="Yang K.Y."/>
            <person name="Wang M.Q."/>
            <person name="Kwok J.S."/>
            <person name="Zeng X."/>
            <person name="Yang Z."/>
            <person name="Xiao X.J."/>
            <person name="Lau C.P."/>
            <person name="Li Y."/>
            <person name="Huang Z.M."/>
            <person name="Ba J.G."/>
            <person name="Yim A.K."/>
            <person name="Ouyang C.Y."/>
            <person name="Ngai S.M."/>
            <person name="Chan T.F."/>
            <person name="Leung E.L."/>
            <person name="Liu L."/>
            <person name="Liu Z.G."/>
            <person name="Tsui S.K."/>
        </authorList>
    </citation>
    <scope>NUCLEOTIDE SEQUENCE [LARGE SCALE GENOMIC DNA]</scope>
    <source>
        <strain evidence="1">Derp</strain>
    </source>
</reference>
<gene>
    <name evidence="1" type="ORF">DERP_009574</name>
</gene>
<sequence>MHTQTHGHWVNNLFTENGHVTTFVDLYCSYPDDYSSVVDLYGVHHFYYMVALKSDKKTTTNVFNDGEIKM</sequence>
<accession>A0ABQ8JAV1</accession>
<proteinExistence type="predicted"/>
<protein>
    <submittedName>
        <fullName evidence="1">Uncharacterized protein</fullName>
    </submittedName>
</protein>
<dbReference type="EMBL" id="NJHN03000058">
    <property type="protein sequence ID" value="KAH9419517.1"/>
    <property type="molecule type" value="Genomic_DNA"/>
</dbReference>